<dbReference type="EnsemblPlants" id="OB01G19880.1">
    <property type="protein sequence ID" value="OB01G19880.1"/>
    <property type="gene ID" value="OB01G19880"/>
</dbReference>
<reference evidence="2" key="1">
    <citation type="journal article" date="2013" name="Nat. Commun.">
        <title>Whole-genome sequencing of Oryza brachyantha reveals mechanisms underlying Oryza genome evolution.</title>
        <authorList>
            <person name="Chen J."/>
            <person name="Huang Q."/>
            <person name="Gao D."/>
            <person name="Wang J."/>
            <person name="Lang Y."/>
            <person name="Liu T."/>
            <person name="Li B."/>
            <person name="Bai Z."/>
            <person name="Luis Goicoechea J."/>
            <person name="Liang C."/>
            <person name="Chen C."/>
            <person name="Zhang W."/>
            <person name="Sun S."/>
            <person name="Liao Y."/>
            <person name="Zhang X."/>
            <person name="Yang L."/>
            <person name="Song C."/>
            <person name="Wang M."/>
            <person name="Shi J."/>
            <person name="Liu G."/>
            <person name="Liu J."/>
            <person name="Zhou H."/>
            <person name="Zhou W."/>
            <person name="Yu Q."/>
            <person name="An N."/>
            <person name="Chen Y."/>
            <person name="Cai Q."/>
            <person name="Wang B."/>
            <person name="Liu B."/>
            <person name="Min J."/>
            <person name="Huang Y."/>
            <person name="Wu H."/>
            <person name="Li Z."/>
            <person name="Zhang Y."/>
            <person name="Yin Y."/>
            <person name="Song W."/>
            <person name="Jiang J."/>
            <person name="Jackson S.A."/>
            <person name="Wing R.A."/>
            <person name="Wang J."/>
            <person name="Chen M."/>
        </authorList>
    </citation>
    <scope>NUCLEOTIDE SEQUENCE [LARGE SCALE GENOMIC DNA]</scope>
    <source>
        <strain evidence="2">cv. IRGC 101232</strain>
    </source>
</reference>
<dbReference type="Gramene" id="OB01G19880.1">
    <property type="protein sequence ID" value="OB01G19880.1"/>
    <property type="gene ID" value="OB01G19880"/>
</dbReference>
<dbReference type="Proteomes" id="UP000006038">
    <property type="component" value="Chromosome 1"/>
</dbReference>
<keyword evidence="3" id="KW-1185">Reference proteome</keyword>
<evidence type="ECO:0000313" key="2">
    <source>
        <dbReference type="EnsemblPlants" id="OB01G19880.1"/>
    </source>
</evidence>
<sequence length="97" mass="10869">MPSTQPSTRGRAYISIVEADDGSGNDVSDKAPKEQHTNNKSKTNLPDLQRVINEVQTHAIIKNKKHLGQRHVLETKAIVVHSFLSEVLRPYEEQVQA</sequence>
<dbReference type="HOGENOM" id="CLU_2350095_0_0_1"/>
<accession>J3KYD2</accession>
<feature type="compositionally biased region" description="Basic and acidic residues" evidence="1">
    <location>
        <begin position="27"/>
        <end position="37"/>
    </location>
</feature>
<dbReference type="AlphaFoldDB" id="J3KYD2"/>
<reference evidence="2" key="2">
    <citation type="submission" date="2013-04" db="UniProtKB">
        <authorList>
            <consortium name="EnsemblPlants"/>
        </authorList>
    </citation>
    <scope>IDENTIFICATION</scope>
</reference>
<name>J3KYD2_ORYBR</name>
<evidence type="ECO:0000256" key="1">
    <source>
        <dbReference type="SAM" id="MobiDB-lite"/>
    </source>
</evidence>
<organism evidence="2">
    <name type="scientific">Oryza brachyantha</name>
    <name type="common">malo sina</name>
    <dbReference type="NCBI Taxonomy" id="4533"/>
    <lineage>
        <taxon>Eukaryota</taxon>
        <taxon>Viridiplantae</taxon>
        <taxon>Streptophyta</taxon>
        <taxon>Embryophyta</taxon>
        <taxon>Tracheophyta</taxon>
        <taxon>Spermatophyta</taxon>
        <taxon>Magnoliopsida</taxon>
        <taxon>Liliopsida</taxon>
        <taxon>Poales</taxon>
        <taxon>Poaceae</taxon>
        <taxon>BOP clade</taxon>
        <taxon>Oryzoideae</taxon>
        <taxon>Oryzeae</taxon>
        <taxon>Oryzinae</taxon>
        <taxon>Oryza</taxon>
    </lineage>
</organism>
<proteinExistence type="predicted"/>
<protein>
    <submittedName>
        <fullName evidence="2">Uncharacterized protein</fullName>
    </submittedName>
</protein>
<feature type="region of interest" description="Disordered" evidence="1">
    <location>
        <begin position="17"/>
        <end position="45"/>
    </location>
</feature>
<evidence type="ECO:0000313" key="3">
    <source>
        <dbReference type="Proteomes" id="UP000006038"/>
    </source>
</evidence>